<sequence length="441" mass="48620">MITADAASALDADREYERYFNRRVSRTRAVAITAVGALLVVFGLSWFTSTPMPSGQTLSDLKNKNKVKSTKGSSTSTSDPLDVPSVHENLMKRGLEHLSIKSEEEKRGMFETFKKRHSKKYKSDEEHEQRFQIWDYNLRKVDALNSVQERVTYGITALHDFTWEEFESYTNLKFDSFSLAVHSGSEDGSSKDAKKRGYVPYESVKAKGRKLGGHNKSKSSSGGFNWADQGMVTPVRKQGTCGDCWAIAATEDIEGTWAMSQGLGKAIELSEQQIAACDSNAAGCQGGVLSSAYEYVINAGGVVSEKELPYSEQAFDGNMPSCPNSMLSSGNFAAHISSWTQIKPESVDDVKEELQDKGPMAVAINAYQMQFYHGGVDTASFCSRAAPNHAVLLVGWGEENGEEYWIIKNSWGSYWGENGYYRLSTAYGACGLYTMIQTSLA</sequence>
<dbReference type="InterPro" id="IPR038765">
    <property type="entry name" value="Papain-like_cys_pep_sf"/>
</dbReference>
<dbReference type="CDD" id="cd02248">
    <property type="entry name" value="Peptidase_C1A"/>
    <property type="match status" value="1"/>
</dbReference>
<keyword evidence="3" id="KW-1015">Disulfide bond</keyword>
<name>A0A7S2V8V4_9STRA</name>
<dbReference type="InterPro" id="IPR025661">
    <property type="entry name" value="Pept_asp_AS"/>
</dbReference>
<keyword evidence="5" id="KW-1133">Transmembrane helix</keyword>
<dbReference type="SMART" id="SM00645">
    <property type="entry name" value="Pept_C1"/>
    <property type="match status" value="1"/>
</dbReference>
<organism evidence="8">
    <name type="scientific">Fibrocapsa japonica</name>
    <dbReference type="NCBI Taxonomy" id="94617"/>
    <lineage>
        <taxon>Eukaryota</taxon>
        <taxon>Sar</taxon>
        <taxon>Stramenopiles</taxon>
        <taxon>Ochrophyta</taxon>
        <taxon>Raphidophyceae</taxon>
        <taxon>Chattonellales</taxon>
        <taxon>Chattonellaceae</taxon>
        <taxon>Fibrocapsa</taxon>
    </lineage>
</organism>
<keyword evidence="5" id="KW-0812">Transmembrane</keyword>
<evidence type="ECO:0000256" key="4">
    <source>
        <dbReference type="SAM" id="MobiDB-lite"/>
    </source>
</evidence>
<dbReference type="InterPro" id="IPR013201">
    <property type="entry name" value="Prot_inhib_I29"/>
</dbReference>
<feature type="transmembrane region" description="Helical" evidence="5">
    <location>
        <begin position="29"/>
        <end position="47"/>
    </location>
</feature>
<protein>
    <submittedName>
        <fullName evidence="8">Uncharacterized protein</fullName>
    </submittedName>
</protein>
<feature type="domain" description="Cathepsin propeptide inhibitor" evidence="7">
    <location>
        <begin position="110"/>
        <end position="166"/>
    </location>
</feature>
<dbReference type="SMART" id="SM00848">
    <property type="entry name" value="Inhibitor_I29"/>
    <property type="match status" value="1"/>
</dbReference>
<evidence type="ECO:0000259" key="6">
    <source>
        <dbReference type="SMART" id="SM00645"/>
    </source>
</evidence>
<dbReference type="Pfam" id="PF00112">
    <property type="entry name" value="Peptidase_C1"/>
    <property type="match status" value="1"/>
</dbReference>
<evidence type="ECO:0000256" key="2">
    <source>
        <dbReference type="ARBA" id="ARBA00023145"/>
    </source>
</evidence>
<reference evidence="8" key="1">
    <citation type="submission" date="2021-01" db="EMBL/GenBank/DDBJ databases">
        <authorList>
            <person name="Corre E."/>
            <person name="Pelletier E."/>
            <person name="Niang G."/>
            <person name="Scheremetjew M."/>
            <person name="Finn R."/>
            <person name="Kale V."/>
            <person name="Holt S."/>
            <person name="Cochrane G."/>
            <person name="Meng A."/>
            <person name="Brown T."/>
            <person name="Cohen L."/>
        </authorList>
    </citation>
    <scope>NUCLEOTIDE SEQUENCE</scope>
    <source>
        <strain evidence="8">CCMP1661</strain>
    </source>
</reference>
<dbReference type="PROSITE" id="PS00640">
    <property type="entry name" value="THIOL_PROTEASE_ASN"/>
    <property type="match status" value="1"/>
</dbReference>
<dbReference type="PANTHER" id="PTHR12411">
    <property type="entry name" value="CYSTEINE PROTEASE FAMILY C1-RELATED"/>
    <property type="match status" value="1"/>
</dbReference>
<dbReference type="InterPro" id="IPR000169">
    <property type="entry name" value="Pept_cys_AS"/>
</dbReference>
<dbReference type="EMBL" id="HBHR01022803">
    <property type="protein sequence ID" value="CAD9874217.1"/>
    <property type="molecule type" value="Transcribed_RNA"/>
</dbReference>
<dbReference type="PROSITE" id="PS00139">
    <property type="entry name" value="THIOL_PROTEASE_CYS"/>
    <property type="match status" value="1"/>
</dbReference>
<dbReference type="AlphaFoldDB" id="A0A7S2V8V4"/>
<dbReference type="InterPro" id="IPR013128">
    <property type="entry name" value="Peptidase_C1A"/>
</dbReference>
<dbReference type="GO" id="GO:0006508">
    <property type="term" value="P:proteolysis"/>
    <property type="evidence" value="ECO:0007669"/>
    <property type="project" value="InterPro"/>
</dbReference>
<dbReference type="Pfam" id="PF08246">
    <property type="entry name" value="Inhibitor_I29"/>
    <property type="match status" value="1"/>
</dbReference>
<dbReference type="GO" id="GO:0008234">
    <property type="term" value="F:cysteine-type peptidase activity"/>
    <property type="evidence" value="ECO:0007669"/>
    <property type="project" value="InterPro"/>
</dbReference>
<keyword evidence="2" id="KW-0865">Zymogen</keyword>
<evidence type="ECO:0000313" key="8">
    <source>
        <dbReference type="EMBL" id="CAD9874217.1"/>
    </source>
</evidence>
<proteinExistence type="inferred from homology"/>
<dbReference type="InterPro" id="IPR000668">
    <property type="entry name" value="Peptidase_C1A_C"/>
</dbReference>
<comment type="similarity">
    <text evidence="1">Belongs to the peptidase C1 family.</text>
</comment>
<evidence type="ECO:0000256" key="1">
    <source>
        <dbReference type="ARBA" id="ARBA00008455"/>
    </source>
</evidence>
<evidence type="ECO:0000256" key="3">
    <source>
        <dbReference type="ARBA" id="ARBA00023157"/>
    </source>
</evidence>
<accession>A0A7S2V8V4</accession>
<keyword evidence="5" id="KW-0472">Membrane</keyword>
<feature type="domain" description="Peptidase C1A papain C-terminal" evidence="6">
    <location>
        <begin position="220"/>
        <end position="440"/>
    </location>
</feature>
<dbReference type="PRINTS" id="PR00705">
    <property type="entry name" value="PAPAIN"/>
</dbReference>
<gene>
    <name evidence="8" type="ORF">FJAP1339_LOCUS11687</name>
</gene>
<evidence type="ECO:0000256" key="5">
    <source>
        <dbReference type="SAM" id="Phobius"/>
    </source>
</evidence>
<feature type="region of interest" description="Disordered" evidence="4">
    <location>
        <begin position="55"/>
        <end position="83"/>
    </location>
</feature>
<evidence type="ECO:0000259" key="7">
    <source>
        <dbReference type="SMART" id="SM00848"/>
    </source>
</evidence>
<dbReference type="SUPFAM" id="SSF54001">
    <property type="entry name" value="Cysteine proteinases"/>
    <property type="match status" value="1"/>
</dbReference>
<dbReference type="InterPro" id="IPR039417">
    <property type="entry name" value="Peptidase_C1A_papain-like"/>
</dbReference>
<dbReference type="Gene3D" id="3.90.70.10">
    <property type="entry name" value="Cysteine proteinases"/>
    <property type="match status" value="1"/>
</dbReference>